<dbReference type="EMBL" id="JASCZI010247843">
    <property type="protein sequence ID" value="MED6215127.1"/>
    <property type="molecule type" value="Genomic_DNA"/>
</dbReference>
<sequence length="160" mass="18063">MEDVRDRKEHLTQWCRPELKKALYHYWATDEKYLHRQATNKRNRASERCIIYTGGSATPMQTKAKMASSVSLTSPAPAGPEEAVDLREQVQLLNQNIQDMARQLHESEMRIQALHDELSRRPEMGVTGEQMRAGSSSAAQVPPAHPPAPPEDDDADYVDP</sequence>
<evidence type="ECO:0000313" key="3">
    <source>
        <dbReference type="EMBL" id="MED6215127.1"/>
    </source>
</evidence>
<evidence type="ECO:0000256" key="2">
    <source>
        <dbReference type="SAM" id="MobiDB-lite"/>
    </source>
</evidence>
<organism evidence="3 4">
    <name type="scientific">Stylosanthes scabra</name>
    <dbReference type="NCBI Taxonomy" id="79078"/>
    <lineage>
        <taxon>Eukaryota</taxon>
        <taxon>Viridiplantae</taxon>
        <taxon>Streptophyta</taxon>
        <taxon>Embryophyta</taxon>
        <taxon>Tracheophyta</taxon>
        <taxon>Spermatophyta</taxon>
        <taxon>Magnoliopsida</taxon>
        <taxon>eudicotyledons</taxon>
        <taxon>Gunneridae</taxon>
        <taxon>Pentapetalae</taxon>
        <taxon>rosids</taxon>
        <taxon>fabids</taxon>
        <taxon>Fabales</taxon>
        <taxon>Fabaceae</taxon>
        <taxon>Papilionoideae</taxon>
        <taxon>50 kb inversion clade</taxon>
        <taxon>dalbergioids sensu lato</taxon>
        <taxon>Dalbergieae</taxon>
        <taxon>Pterocarpus clade</taxon>
        <taxon>Stylosanthes</taxon>
    </lineage>
</organism>
<protein>
    <submittedName>
        <fullName evidence="3">Uncharacterized protein</fullName>
    </submittedName>
</protein>
<keyword evidence="4" id="KW-1185">Reference proteome</keyword>
<name>A0ABU6YXP5_9FABA</name>
<dbReference type="Proteomes" id="UP001341840">
    <property type="component" value="Unassembled WGS sequence"/>
</dbReference>
<comment type="caution">
    <text evidence="3">The sequence shown here is derived from an EMBL/GenBank/DDBJ whole genome shotgun (WGS) entry which is preliminary data.</text>
</comment>
<keyword evidence="1" id="KW-0175">Coiled coil</keyword>
<proteinExistence type="predicted"/>
<gene>
    <name evidence="3" type="ORF">PIB30_110343</name>
</gene>
<feature type="compositionally biased region" description="Acidic residues" evidence="2">
    <location>
        <begin position="150"/>
        <end position="160"/>
    </location>
</feature>
<evidence type="ECO:0000313" key="4">
    <source>
        <dbReference type="Proteomes" id="UP001341840"/>
    </source>
</evidence>
<accession>A0ABU6YXP5</accession>
<reference evidence="3 4" key="1">
    <citation type="journal article" date="2023" name="Plants (Basel)">
        <title>Bridging the Gap: Combining Genomics and Transcriptomics Approaches to Understand Stylosanthes scabra, an Orphan Legume from the Brazilian Caatinga.</title>
        <authorList>
            <person name="Ferreira-Neto J.R.C."/>
            <person name="da Silva M.D."/>
            <person name="Binneck E."/>
            <person name="de Melo N.F."/>
            <person name="da Silva R.H."/>
            <person name="de Melo A.L.T.M."/>
            <person name="Pandolfi V."/>
            <person name="Bustamante F.O."/>
            <person name="Brasileiro-Vidal A.C."/>
            <person name="Benko-Iseppon A.M."/>
        </authorList>
    </citation>
    <scope>NUCLEOTIDE SEQUENCE [LARGE SCALE GENOMIC DNA]</scope>
    <source>
        <tissue evidence="3">Leaves</tissue>
    </source>
</reference>
<feature type="region of interest" description="Disordered" evidence="2">
    <location>
        <begin position="117"/>
        <end position="160"/>
    </location>
</feature>
<feature type="coiled-coil region" evidence="1">
    <location>
        <begin position="83"/>
        <end position="117"/>
    </location>
</feature>
<evidence type="ECO:0000256" key="1">
    <source>
        <dbReference type="SAM" id="Coils"/>
    </source>
</evidence>